<protein>
    <submittedName>
        <fullName evidence="1">Uncharacterized protein</fullName>
    </submittedName>
</protein>
<dbReference type="AlphaFoldDB" id="A0A918DPC0"/>
<accession>A0A918DPC0</accession>
<proteinExistence type="predicted"/>
<comment type="caution">
    <text evidence="1">The sequence shown here is derived from an EMBL/GenBank/DDBJ whole genome shotgun (WGS) entry which is preliminary data.</text>
</comment>
<name>A0A918DPC0_9GAMM</name>
<reference evidence="1 2" key="1">
    <citation type="journal article" date="2014" name="Int. J. Syst. Evol. Microbiol.">
        <title>Complete genome sequence of Corynebacterium casei LMG S-19264T (=DSM 44701T), isolated from a smear-ripened cheese.</title>
        <authorList>
            <consortium name="US DOE Joint Genome Institute (JGI-PGF)"/>
            <person name="Walter F."/>
            <person name="Albersmeier A."/>
            <person name="Kalinowski J."/>
            <person name="Ruckert C."/>
        </authorList>
    </citation>
    <scope>NUCLEOTIDE SEQUENCE [LARGE SCALE GENOMIC DNA]</scope>
    <source>
        <strain evidence="1 2">CGMCC 1.7286</strain>
    </source>
</reference>
<dbReference type="Proteomes" id="UP000599578">
    <property type="component" value="Unassembled WGS sequence"/>
</dbReference>
<sequence>MLTYQECLDMSGLTEDEIEAIAEHERMDPMIAAALGQYLIVKDDEARIRTIILDDIKKAEKGGNEAHAEALRKVLKHFLATHPDRKD</sequence>
<dbReference type="EMBL" id="BMLT01000001">
    <property type="protein sequence ID" value="GGO76739.1"/>
    <property type="molecule type" value="Genomic_DNA"/>
</dbReference>
<gene>
    <name evidence="1" type="ORF">GCM10011348_04660</name>
</gene>
<evidence type="ECO:0000313" key="1">
    <source>
        <dbReference type="EMBL" id="GGO76739.1"/>
    </source>
</evidence>
<dbReference type="RefSeq" id="WP_188857849.1">
    <property type="nucleotide sequence ID" value="NZ_BMLT01000001.1"/>
</dbReference>
<keyword evidence="2" id="KW-1185">Reference proteome</keyword>
<evidence type="ECO:0000313" key="2">
    <source>
        <dbReference type="Proteomes" id="UP000599578"/>
    </source>
</evidence>
<organism evidence="1 2">
    <name type="scientific">Marinobacterium nitratireducens</name>
    <dbReference type="NCBI Taxonomy" id="518897"/>
    <lineage>
        <taxon>Bacteria</taxon>
        <taxon>Pseudomonadati</taxon>
        <taxon>Pseudomonadota</taxon>
        <taxon>Gammaproteobacteria</taxon>
        <taxon>Oceanospirillales</taxon>
        <taxon>Oceanospirillaceae</taxon>
        <taxon>Marinobacterium</taxon>
    </lineage>
</organism>